<dbReference type="Pfam" id="PF02580">
    <property type="entry name" value="Tyr_Deacylase"/>
    <property type="match status" value="1"/>
</dbReference>
<reference evidence="6 7" key="1">
    <citation type="journal article" date="2015" name="Proc. Natl. Acad. Sci. U.S.A.">
        <title>The resurrection genome of Boea hygrometrica: A blueprint for survival of dehydration.</title>
        <authorList>
            <person name="Xiao L."/>
            <person name="Yang G."/>
            <person name="Zhang L."/>
            <person name="Yang X."/>
            <person name="Zhao S."/>
            <person name="Ji Z."/>
            <person name="Zhou Q."/>
            <person name="Hu M."/>
            <person name="Wang Y."/>
            <person name="Chen M."/>
            <person name="Xu Y."/>
            <person name="Jin H."/>
            <person name="Xiao X."/>
            <person name="Hu G."/>
            <person name="Bao F."/>
            <person name="Hu Y."/>
            <person name="Wan P."/>
            <person name="Li L."/>
            <person name="Deng X."/>
            <person name="Kuang T."/>
            <person name="Xiang C."/>
            <person name="Zhu J.K."/>
            <person name="Oliver M.J."/>
            <person name="He Y."/>
        </authorList>
    </citation>
    <scope>NUCLEOTIDE SEQUENCE [LARGE SCALE GENOMIC DNA]</scope>
    <source>
        <strain evidence="7">cv. XS01</strain>
    </source>
</reference>
<keyword evidence="5" id="KW-0963">Cytoplasm</keyword>
<dbReference type="AlphaFoldDB" id="A0A2Z7A7H1"/>
<dbReference type="InterPro" id="IPR003732">
    <property type="entry name" value="Daa-tRNA_deacyls_DTD"/>
</dbReference>
<accession>A0A2Z7A7H1</accession>
<dbReference type="EC" id="3.1.1.96" evidence="2 5"/>
<comment type="catalytic activity">
    <reaction evidence="3">
        <text>glycyl-tRNA(Ala) + H2O = tRNA(Ala) + glycine + H(+)</text>
        <dbReference type="Rhea" id="RHEA:53744"/>
        <dbReference type="Rhea" id="RHEA-COMP:9657"/>
        <dbReference type="Rhea" id="RHEA-COMP:13640"/>
        <dbReference type="ChEBI" id="CHEBI:15377"/>
        <dbReference type="ChEBI" id="CHEBI:15378"/>
        <dbReference type="ChEBI" id="CHEBI:57305"/>
        <dbReference type="ChEBI" id="CHEBI:78442"/>
        <dbReference type="ChEBI" id="CHEBI:78522"/>
        <dbReference type="EC" id="3.1.1.96"/>
    </reaction>
</comment>
<dbReference type="GO" id="GO:0000049">
    <property type="term" value="F:tRNA binding"/>
    <property type="evidence" value="ECO:0007669"/>
    <property type="project" value="UniProtKB-KW"/>
</dbReference>
<dbReference type="OrthoDB" id="275783at2759"/>
<gene>
    <name evidence="6" type="ORF">F511_04337</name>
</gene>
<keyword evidence="5" id="KW-0694">RNA-binding</keyword>
<comment type="subcellular location">
    <subcellularLocation>
        <location evidence="5">Cytoplasm</location>
    </subcellularLocation>
</comment>
<evidence type="ECO:0000256" key="1">
    <source>
        <dbReference type="ARBA" id="ARBA00009673"/>
    </source>
</evidence>
<keyword evidence="5" id="KW-0820">tRNA-binding</keyword>
<dbReference type="SUPFAM" id="SSF69500">
    <property type="entry name" value="DTD-like"/>
    <property type="match status" value="1"/>
</dbReference>
<dbReference type="GO" id="GO:0051500">
    <property type="term" value="F:D-tyrosyl-tRNA(Tyr) deacylase activity"/>
    <property type="evidence" value="ECO:0007669"/>
    <property type="project" value="TreeGrafter"/>
</dbReference>
<proteinExistence type="inferred from homology"/>
<dbReference type="PANTHER" id="PTHR10472">
    <property type="entry name" value="D-TYROSYL-TRNA TYR DEACYLASE"/>
    <property type="match status" value="1"/>
</dbReference>
<dbReference type="FunFam" id="3.50.80.10:FF:000001">
    <property type="entry name" value="D-aminoacyl-tRNA deacylase"/>
    <property type="match status" value="1"/>
</dbReference>
<evidence type="ECO:0000256" key="5">
    <source>
        <dbReference type="RuleBase" id="RU003470"/>
    </source>
</evidence>
<dbReference type="Proteomes" id="UP000250235">
    <property type="component" value="Unassembled WGS sequence"/>
</dbReference>
<dbReference type="EMBL" id="KV020185">
    <property type="protein sequence ID" value="KZV14812.1"/>
    <property type="molecule type" value="Genomic_DNA"/>
</dbReference>
<dbReference type="HAMAP" id="MF_00518">
    <property type="entry name" value="Deacylase_Dtd"/>
    <property type="match status" value="1"/>
</dbReference>
<dbReference type="PANTHER" id="PTHR10472:SF5">
    <property type="entry name" value="D-AMINOACYL-TRNA DEACYLASE 1"/>
    <property type="match status" value="1"/>
</dbReference>
<organism evidence="6 7">
    <name type="scientific">Dorcoceras hygrometricum</name>
    <dbReference type="NCBI Taxonomy" id="472368"/>
    <lineage>
        <taxon>Eukaryota</taxon>
        <taxon>Viridiplantae</taxon>
        <taxon>Streptophyta</taxon>
        <taxon>Embryophyta</taxon>
        <taxon>Tracheophyta</taxon>
        <taxon>Spermatophyta</taxon>
        <taxon>Magnoliopsida</taxon>
        <taxon>eudicotyledons</taxon>
        <taxon>Gunneridae</taxon>
        <taxon>Pentapetalae</taxon>
        <taxon>asterids</taxon>
        <taxon>lamiids</taxon>
        <taxon>Lamiales</taxon>
        <taxon>Gesneriaceae</taxon>
        <taxon>Didymocarpoideae</taxon>
        <taxon>Trichosporeae</taxon>
        <taxon>Loxocarpinae</taxon>
        <taxon>Dorcoceras</taxon>
    </lineage>
</organism>
<protein>
    <recommendedName>
        <fullName evidence="2 5">D-aminoacyl-tRNA deacylase</fullName>
        <ecNumber evidence="2 5">3.1.1.96</ecNumber>
    </recommendedName>
</protein>
<comment type="catalytic activity">
    <reaction evidence="4">
        <text>a D-aminoacyl-tRNA + H2O = a tRNA + a D-alpha-amino acid + H(+)</text>
        <dbReference type="Rhea" id="RHEA:13953"/>
        <dbReference type="Rhea" id="RHEA-COMP:10123"/>
        <dbReference type="Rhea" id="RHEA-COMP:10124"/>
        <dbReference type="ChEBI" id="CHEBI:15377"/>
        <dbReference type="ChEBI" id="CHEBI:15378"/>
        <dbReference type="ChEBI" id="CHEBI:59871"/>
        <dbReference type="ChEBI" id="CHEBI:78442"/>
        <dbReference type="ChEBI" id="CHEBI:79333"/>
        <dbReference type="EC" id="3.1.1.96"/>
    </reaction>
</comment>
<comment type="similarity">
    <text evidence="1 5">Belongs to the DTD family.</text>
</comment>
<evidence type="ECO:0000256" key="3">
    <source>
        <dbReference type="ARBA" id="ARBA00047676"/>
    </source>
</evidence>
<keyword evidence="5" id="KW-0378">Hydrolase</keyword>
<name>A0A2Z7A7H1_9LAMI</name>
<dbReference type="GO" id="GO:0106026">
    <property type="term" value="F:Gly-tRNA(Ala) deacylase activity"/>
    <property type="evidence" value="ECO:0007669"/>
    <property type="project" value="RHEA"/>
</dbReference>
<evidence type="ECO:0000256" key="2">
    <source>
        <dbReference type="ARBA" id="ARBA00013056"/>
    </source>
</evidence>
<evidence type="ECO:0000313" key="6">
    <source>
        <dbReference type="EMBL" id="KZV14812.1"/>
    </source>
</evidence>
<dbReference type="NCBIfam" id="TIGR00256">
    <property type="entry name" value="D-aminoacyl-tRNA deacylase"/>
    <property type="match status" value="1"/>
</dbReference>
<evidence type="ECO:0000256" key="4">
    <source>
        <dbReference type="ARBA" id="ARBA00048018"/>
    </source>
</evidence>
<dbReference type="GO" id="GO:0005737">
    <property type="term" value="C:cytoplasm"/>
    <property type="evidence" value="ECO:0007669"/>
    <property type="project" value="UniProtKB-SubCell"/>
</dbReference>
<sequence length="178" mass="18931">MSARIGAVYGIAALPPAARHAYAACSSRRRVAMIALIQRVLSARVEVAGETVGAIGPGLLALVAVEPHDGEPQARRMLERLLGYRVFADAAGKMNRSLTDTGGGLLLVSQFTLAADTRSGMRPSFTSAAAPEHGRRWFERLLELARAGHPEVETGRFGAHMVVSLVNDGPVTFRLDTG</sequence>
<dbReference type="Gene3D" id="3.50.80.10">
    <property type="entry name" value="D-tyrosyl-tRNA(Tyr) deacylase"/>
    <property type="match status" value="1"/>
</dbReference>
<evidence type="ECO:0000313" key="7">
    <source>
        <dbReference type="Proteomes" id="UP000250235"/>
    </source>
</evidence>
<dbReference type="InterPro" id="IPR023509">
    <property type="entry name" value="DTD-like_sf"/>
</dbReference>
<keyword evidence="7" id="KW-1185">Reference proteome</keyword>